<accession>A0A2P5A4D2</accession>
<organism evidence="1 2">
    <name type="scientific">Parasponia andersonii</name>
    <name type="common">Sponia andersonii</name>
    <dbReference type="NCBI Taxonomy" id="3476"/>
    <lineage>
        <taxon>Eukaryota</taxon>
        <taxon>Viridiplantae</taxon>
        <taxon>Streptophyta</taxon>
        <taxon>Embryophyta</taxon>
        <taxon>Tracheophyta</taxon>
        <taxon>Spermatophyta</taxon>
        <taxon>Magnoliopsida</taxon>
        <taxon>eudicotyledons</taxon>
        <taxon>Gunneridae</taxon>
        <taxon>Pentapetalae</taxon>
        <taxon>rosids</taxon>
        <taxon>fabids</taxon>
        <taxon>Rosales</taxon>
        <taxon>Cannabaceae</taxon>
        <taxon>Parasponia</taxon>
    </lineage>
</organism>
<comment type="caution">
    <text evidence="1">The sequence shown here is derived from an EMBL/GenBank/DDBJ whole genome shotgun (WGS) entry which is preliminary data.</text>
</comment>
<evidence type="ECO:0000313" key="1">
    <source>
        <dbReference type="EMBL" id="PON31384.1"/>
    </source>
</evidence>
<dbReference type="Proteomes" id="UP000237105">
    <property type="component" value="Unassembled WGS sequence"/>
</dbReference>
<dbReference type="AlphaFoldDB" id="A0A2P5A4D2"/>
<reference evidence="2" key="1">
    <citation type="submission" date="2016-06" db="EMBL/GenBank/DDBJ databases">
        <title>Parallel loss of symbiosis genes in relatives of nitrogen-fixing non-legume Parasponia.</title>
        <authorList>
            <person name="Van Velzen R."/>
            <person name="Holmer R."/>
            <person name="Bu F."/>
            <person name="Rutten L."/>
            <person name="Van Zeijl A."/>
            <person name="Liu W."/>
            <person name="Santuari L."/>
            <person name="Cao Q."/>
            <person name="Sharma T."/>
            <person name="Shen D."/>
            <person name="Roswanjaya Y."/>
            <person name="Wardhani T."/>
            <person name="Kalhor M.S."/>
            <person name="Jansen J."/>
            <person name="Van den Hoogen J."/>
            <person name="Gungor B."/>
            <person name="Hartog M."/>
            <person name="Hontelez J."/>
            <person name="Verver J."/>
            <person name="Yang W.-C."/>
            <person name="Schijlen E."/>
            <person name="Repin R."/>
            <person name="Schilthuizen M."/>
            <person name="Schranz E."/>
            <person name="Heidstra R."/>
            <person name="Miyata K."/>
            <person name="Fedorova E."/>
            <person name="Kohlen W."/>
            <person name="Bisseling T."/>
            <person name="Smit S."/>
            <person name="Geurts R."/>
        </authorList>
    </citation>
    <scope>NUCLEOTIDE SEQUENCE [LARGE SCALE GENOMIC DNA]</scope>
    <source>
        <strain evidence="2">cv. WU1-14</strain>
    </source>
</reference>
<keyword evidence="2" id="KW-1185">Reference proteome</keyword>
<gene>
    <name evidence="1" type="ORF">PanWU01x14_370330</name>
</gene>
<sequence length="108" mass="12307">MRLKSNGVKSSYDTPTRRLSVRIQVERDEFHDEPLSESALTSENSLWLLDIISGEPCSFSDGTNGANFVWSSASDSKWWHSSITLGRTSSDAHRFSAYLARFCREKDW</sequence>
<dbReference type="EMBL" id="JXTB01001079">
    <property type="protein sequence ID" value="PON31384.1"/>
    <property type="molecule type" value="Genomic_DNA"/>
</dbReference>
<name>A0A2P5A4D2_PARAD</name>
<protein>
    <submittedName>
        <fullName evidence="1">Uncharacterized protein</fullName>
    </submittedName>
</protein>
<evidence type="ECO:0000313" key="2">
    <source>
        <dbReference type="Proteomes" id="UP000237105"/>
    </source>
</evidence>
<proteinExistence type="predicted"/>